<evidence type="ECO:0000256" key="6">
    <source>
        <dbReference type="ARBA" id="ARBA00022989"/>
    </source>
</evidence>
<keyword evidence="7 8" id="KW-0472">Membrane</keyword>
<accession>A0A8B8IYH5</accession>
<comment type="subcellular location">
    <subcellularLocation>
        <location evidence="1 8">Cell membrane</location>
        <topology evidence="1 8">Multi-pass membrane protein</topology>
    </subcellularLocation>
</comment>
<evidence type="ECO:0000256" key="8">
    <source>
        <dbReference type="RuleBase" id="RU361233"/>
    </source>
</evidence>
<sequence length="201" mass="21685">MPSPLRNGDAPFPAGAGGPPHRHFHSAVAEHKIRRLNALILLLRLAAFCFSLAAAVFMSADSSRSPTSPSWLHFHPFRSANSRRFVFAANGIVALYSLFEMGASIWEILKGATLLPESLQLWFDFSHDQVFAYILLSAEASGLTEARGKAGAWAAESGGFCLQSYISVGLGFAGFAFLALSTLLSAFRVASYIITGSPFHF</sequence>
<proteinExistence type="inferred from homology"/>
<dbReference type="RefSeq" id="XP_026655749.1">
    <property type="nucleotide sequence ID" value="XM_026799948.2"/>
</dbReference>
<evidence type="ECO:0000256" key="1">
    <source>
        <dbReference type="ARBA" id="ARBA00004651"/>
    </source>
</evidence>
<name>A0A8B8IYH5_PHODC</name>
<dbReference type="Pfam" id="PF04535">
    <property type="entry name" value="CASP_dom"/>
    <property type="match status" value="1"/>
</dbReference>
<evidence type="ECO:0000313" key="10">
    <source>
        <dbReference type="Proteomes" id="UP000228380"/>
    </source>
</evidence>
<feature type="transmembrane region" description="Helical" evidence="8">
    <location>
        <begin position="165"/>
        <end position="187"/>
    </location>
</feature>
<comment type="subunit">
    <text evidence="3 8">Homodimer and heterodimers.</text>
</comment>
<reference evidence="11" key="2">
    <citation type="submission" date="2025-08" db="UniProtKB">
        <authorList>
            <consortium name="RefSeq"/>
        </authorList>
    </citation>
    <scope>IDENTIFICATION</scope>
    <source>
        <tissue evidence="11">Young leaves</tissue>
    </source>
</reference>
<dbReference type="InterPro" id="IPR006702">
    <property type="entry name" value="CASP_dom"/>
</dbReference>
<dbReference type="AlphaFoldDB" id="A0A8B8IYH5"/>
<evidence type="ECO:0000256" key="2">
    <source>
        <dbReference type="ARBA" id="ARBA00007651"/>
    </source>
</evidence>
<organism evidence="10 11">
    <name type="scientific">Phoenix dactylifera</name>
    <name type="common">Date palm</name>
    <dbReference type="NCBI Taxonomy" id="42345"/>
    <lineage>
        <taxon>Eukaryota</taxon>
        <taxon>Viridiplantae</taxon>
        <taxon>Streptophyta</taxon>
        <taxon>Embryophyta</taxon>
        <taxon>Tracheophyta</taxon>
        <taxon>Spermatophyta</taxon>
        <taxon>Magnoliopsida</taxon>
        <taxon>Liliopsida</taxon>
        <taxon>Arecaceae</taxon>
        <taxon>Coryphoideae</taxon>
        <taxon>Phoeniceae</taxon>
        <taxon>Phoenix</taxon>
    </lineage>
</organism>
<keyword evidence="4 8" id="KW-1003">Cell membrane</keyword>
<reference evidence="10" key="1">
    <citation type="journal article" date="2019" name="Nat. Commun.">
        <title>Genome-wide association mapping of date palm fruit traits.</title>
        <authorList>
            <person name="Hazzouri K.M."/>
            <person name="Gros-Balthazard M."/>
            <person name="Flowers J.M."/>
            <person name="Copetti D."/>
            <person name="Lemansour A."/>
            <person name="Lebrun M."/>
            <person name="Masmoudi K."/>
            <person name="Ferrand S."/>
            <person name="Dhar M.I."/>
            <person name="Fresquez Z.A."/>
            <person name="Rosas U."/>
            <person name="Zhang J."/>
            <person name="Talag J."/>
            <person name="Lee S."/>
            <person name="Kudrna D."/>
            <person name="Powell R.F."/>
            <person name="Leitch I.J."/>
            <person name="Krueger R.R."/>
            <person name="Wing R.A."/>
            <person name="Amiri K.M.A."/>
            <person name="Purugganan M.D."/>
        </authorList>
    </citation>
    <scope>NUCLEOTIDE SEQUENCE [LARGE SCALE GENOMIC DNA]</scope>
    <source>
        <strain evidence="10">cv. Khalas</strain>
    </source>
</reference>
<keyword evidence="10" id="KW-1185">Reference proteome</keyword>
<dbReference type="GO" id="GO:0005886">
    <property type="term" value="C:plasma membrane"/>
    <property type="evidence" value="ECO:0007669"/>
    <property type="project" value="UniProtKB-SubCell"/>
</dbReference>
<dbReference type="GeneID" id="103723022"/>
<evidence type="ECO:0000256" key="4">
    <source>
        <dbReference type="ARBA" id="ARBA00022475"/>
    </source>
</evidence>
<comment type="similarity">
    <text evidence="2 8">Belongs to the Casparian strip membrane proteins (CASP) family.</text>
</comment>
<dbReference type="PANTHER" id="PTHR33573:SF56">
    <property type="entry name" value="CASP-LIKE PROTEIN 4C1"/>
    <property type="match status" value="1"/>
</dbReference>
<evidence type="ECO:0000259" key="9">
    <source>
        <dbReference type="Pfam" id="PF04535"/>
    </source>
</evidence>
<gene>
    <name evidence="11" type="primary">LOC103723022</name>
</gene>
<feature type="domain" description="Casparian strip membrane protein" evidence="9">
    <location>
        <begin position="36"/>
        <end position="177"/>
    </location>
</feature>
<feature type="transmembrane region" description="Helical" evidence="8">
    <location>
        <begin position="38"/>
        <end position="58"/>
    </location>
</feature>
<evidence type="ECO:0000313" key="11">
    <source>
        <dbReference type="RefSeq" id="XP_026655749.1"/>
    </source>
</evidence>
<dbReference type="PANTHER" id="PTHR33573">
    <property type="entry name" value="CASP-LIKE PROTEIN 4A4"/>
    <property type="match status" value="1"/>
</dbReference>
<keyword evidence="5 8" id="KW-0812">Transmembrane</keyword>
<dbReference type="OrthoDB" id="1907587at2759"/>
<evidence type="ECO:0000256" key="5">
    <source>
        <dbReference type="ARBA" id="ARBA00022692"/>
    </source>
</evidence>
<comment type="caution">
    <text evidence="8">Lacks conserved residue(s) required for the propagation of feature annotation.</text>
</comment>
<keyword evidence="6 8" id="KW-1133">Transmembrane helix</keyword>
<dbReference type="Proteomes" id="UP000228380">
    <property type="component" value="Chromosome 13"/>
</dbReference>
<evidence type="ECO:0000256" key="7">
    <source>
        <dbReference type="ARBA" id="ARBA00023136"/>
    </source>
</evidence>
<evidence type="ECO:0000256" key="3">
    <source>
        <dbReference type="ARBA" id="ARBA00011489"/>
    </source>
</evidence>
<protein>
    <recommendedName>
        <fullName evidence="8">CASP-like protein</fullName>
    </recommendedName>
</protein>